<dbReference type="SUPFAM" id="SSF52540">
    <property type="entry name" value="P-loop containing nucleoside triphosphate hydrolases"/>
    <property type="match status" value="1"/>
</dbReference>
<evidence type="ECO:0000313" key="3">
    <source>
        <dbReference type="Proteomes" id="UP001501161"/>
    </source>
</evidence>
<accession>A0ABN2XS09</accession>
<feature type="domain" description="Helicase ATP-binding" evidence="1">
    <location>
        <begin position="285"/>
        <end position="521"/>
    </location>
</feature>
<dbReference type="Pfam" id="PF22679">
    <property type="entry name" value="T1R_D3-like"/>
    <property type="match status" value="1"/>
</dbReference>
<dbReference type="Proteomes" id="UP001501161">
    <property type="component" value="Unassembled WGS sequence"/>
</dbReference>
<sequence length="1030" mass="114281">MAQHNEHPFESELCEHLADNGWLYSTNSTGYDKERALFPEDVFGWLEDVYPDEFAKVVKVGTTQEASQRAALLDRIVKVLDTPLDSAGGTLYVLRKEIKHLSAKFRMCEFKPETTLNKATVARYDRVRVRVMRQVYYSTANKRSVDLVLFINGLPVATCELKTDFTQSVQEAIKQYKTTRLPREAGHEEPLFGFGNRALVHFAVSNDEVWMTTHLQGDDTFFLPFNRGFDGGAGNPPNEKGSAASYLWEQVFQRDAWLNILGKFMHVEVEKKKDPITGQVSKKTTLLFPRYHQWDVVTRLTSAAVTEGPGHKYLVQHSAGSGKSNSIAWTAHRLARLHAANNDKIFDSVIVVTDRTVLDGQLQETIRQVDSADGVFQAITSKEAVRQGEKTKSALLATHLLNGTLVIAVTIQTFPFALDAIQTKKGLAGKKFAVIADEAHSSQTGTAASKLKQVLSAEEIKDLEDGGEIDTEAVLAAEMTARADNSNISYFAFTATPKGKTLELFGRAPAEGETPVPFHVYTMQQAIEEGFILDVLKGYHEYETAFQIAQKVKDGKGGEDGEEKLVDESAATRGLMRWVKLHQTNIGQKVQIIVEHFRDNVEGLLDGHAKAMVVTDSRKAAVRYKKAIDAYIKKHGYDEIGTLVAFSGSVDDPETGPEPFTEGNMNPGVNDLRAAFKKPEYKVMLVANKFQTGFDQPLLCAMYVDKQLSGVTAVQTLSRLNRMYRGKDEVFILDFVNTAEEIQSAFQPYYRDAHLETSTDPNLVHDVMAKVDVAAIYTATEIDQCADAWVKRKGNNALSAALKPAKDRFKQRYQTALAQDDKAAIEELDMFRKDVGTFVRLYDFMSQIIDYGDTDLEKHAIFLRLLERLIQPSNYTAEVDLSDVTLVNSKQIDKGKKSVTLGDKQGLRGITAAGSGAKKDPKMVLLEEAIRKLNDLFGDEDFTAAEEQAWIEGLVTALLADDTLLAQAKANGKKQFLESPDLGQAVVMAVLGNQTSHNKMADKFIAGGQVQKVLVEVLGGLVHLYAKDEK</sequence>
<dbReference type="RefSeq" id="WP_231251060.1">
    <property type="nucleotide sequence ID" value="NZ_BAAAMQ010000017.1"/>
</dbReference>
<comment type="caution">
    <text evidence="2">The sequence shown here is derived from an EMBL/GenBank/DDBJ whole genome shotgun (WGS) entry which is preliminary data.</text>
</comment>
<dbReference type="InterPro" id="IPR040980">
    <property type="entry name" value="SWI2_SNF2"/>
</dbReference>
<dbReference type="InterPro" id="IPR055180">
    <property type="entry name" value="HsdR_RecA-like_helicase_dom_2"/>
</dbReference>
<evidence type="ECO:0000313" key="2">
    <source>
        <dbReference type="EMBL" id="GAA2115224.1"/>
    </source>
</evidence>
<dbReference type="Gene3D" id="3.40.50.300">
    <property type="entry name" value="P-loop containing nucleotide triphosphate hydrolases"/>
    <property type="match status" value="3"/>
</dbReference>
<dbReference type="EMBL" id="BAAAMQ010000017">
    <property type="protein sequence ID" value="GAA2115224.1"/>
    <property type="molecule type" value="Genomic_DNA"/>
</dbReference>
<proteinExistence type="predicted"/>
<dbReference type="PANTHER" id="PTHR42927">
    <property type="entry name" value="HELICASE SUPERFAMILY 1 AND 2 DOMAIN-CONTAINING PROTEIN"/>
    <property type="match status" value="1"/>
</dbReference>
<dbReference type="SMART" id="SM00487">
    <property type="entry name" value="DEXDc"/>
    <property type="match status" value="1"/>
</dbReference>
<reference evidence="3" key="1">
    <citation type="journal article" date="2019" name="Int. J. Syst. Evol. Microbiol.">
        <title>The Global Catalogue of Microorganisms (GCM) 10K type strain sequencing project: providing services to taxonomists for standard genome sequencing and annotation.</title>
        <authorList>
            <consortium name="The Broad Institute Genomics Platform"/>
            <consortium name="The Broad Institute Genome Sequencing Center for Infectious Disease"/>
            <person name="Wu L."/>
            <person name="Ma J."/>
        </authorList>
    </citation>
    <scope>NUCLEOTIDE SEQUENCE [LARGE SCALE GENOMIC DNA]</scope>
    <source>
        <strain evidence="3">JCM 13813</strain>
    </source>
</reference>
<dbReference type="GO" id="GO:0004386">
    <property type="term" value="F:helicase activity"/>
    <property type="evidence" value="ECO:0007669"/>
    <property type="project" value="UniProtKB-KW"/>
</dbReference>
<gene>
    <name evidence="2" type="ORF">GCM10009726_33870</name>
</gene>
<dbReference type="Pfam" id="PF18766">
    <property type="entry name" value="SWI2_SNF2"/>
    <property type="match status" value="1"/>
</dbReference>
<protein>
    <submittedName>
        <fullName evidence="2">DEAD/DEAH box helicase family protein</fullName>
    </submittedName>
</protein>
<evidence type="ECO:0000259" key="1">
    <source>
        <dbReference type="SMART" id="SM00487"/>
    </source>
</evidence>
<keyword evidence="3" id="KW-1185">Reference proteome</keyword>
<keyword evidence="2" id="KW-0347">Helicase</keyword>
<dbReference type="Gene3D" id="3.90.1570.50">
    <property type="match status" value="1"/>
</dbReference>
<keyword evidence="2" id="KW-0378">Hydrolase</keyword>
<dbReference type="InterPro" id="IPR007409">
    <property type="entry name" value="Restrct_endonuc_type1_HsdR_N"/>
</dbReference>
<dbReference type="Pfam" id="PF04313">
    <property type="entry name" value="HSDR_N"/>
    <property type="match status" value="1"/>
</dbReference>
<dbReference type="InterPro" id="IPR027417">
    <property type="entry name" value="P-loop_NTPase"/>
</dbReference>
<dbReference type="PANTHER" id="PTHR42927:SF1">
    <property type="entry name" value="HELICASE SUPERFAMILY 1 AND 2 DOMAIN-CONTAINING PROTEIN"/>
    <property type="match status" value="1"/>
</dbReference>
<keyword evidence="2" id="KW-0547">Nucleotide-binding</keyword>
<keyword evidence="2" id="KW-0067">ATP-binding</keyword>
<name>A0ABN2XS09_9ACTN</name>
<dbReference type="InterPro" id="IPR014001">
    <property type="entry name" value="Helicase_ATP-bd"/>
</dbReference>
<organism evidence="2 3">
    <name type="scientific">Nocardioides furvisabuli</name>
    <dbReference type="NCBI Taxonomy" id="375542"/>
    <lineage>
        <taxon>Bacteria</taxon>
        <taxon>Bacillati</taxon>
        <taxon>Actinomycetota</taxon>
        <taxon>Actinomycetes</taxon>
        <taxon>Propionibacteriales</taxon>
        <taxon>Nocardioidaceae</taxon>
        <taxon>Nocardioides</taxon>
    </lineage>
</organism>